<dbReference type="AlphaFoldDB" id="A0A1W0WYB3"/>
<feature type="compositionally biased region" description="Basic residues" evidence="3">
    <location>
        <begin position="234"/>
        <end position="243"/>
    </location>
</feature>
<dbReference type="Pfam" id="PF00385">
    <property type="entry name" value="Chromo"/>
    <property type="match status" value="1"/>
</dbReference>
<evidence type="ECO:0000256" key="1">
    <source>
        <dbReference type="ARBA" id="ARBA00004123"/>
    </source>
</evidence>
<evidence type="ECO:0000313" key="6">
    <source>
        <dbReference type="Proteomes" id="UP000192578"/>
    </source>
</evidence>
<feature type="region of interest" description="Disordered" evidence="3">
    <location>
        <begin position="178"/>
        <end position="197"/>
    </location>
</feature>
<feature type="compositionally biased region" description="Low complexity" evidence="3">
    <location>
        <begin position="178"/>
        <end position="192"/>
    </location>
</feature>
<feature type="compositionally biased region" description="Basic and acidic residues" evidence="3">
    <location>
        <begin position="106"/>
        <end position="119"/>
    </location>
</feature>
<dbReference type="OrthoDB" id="433924at2759"/>
<keyword evidence="6" id="KW-1185">Reference proteome</keyword>
<name>A0A1W0WYB3_HYPEX</name>
<dbReference type="EMBL" id="MTYJ01000032">
    <property type="protein sequence ID" value="OQV20173.1"/>
    <property type="molecule type" value="Genomic_DNA"/>
</dbReference>
<reference evidence="6" key="1">
    <citation type="submission" date="2017-01" db="EMBL/GenBank/DDBJ databases">
        <title>Comparative genomics of anhydrobiosis in the tardigrade Hypsibius dujardini.</title>
        <authorList>
            <person name="Yoshida Y."/>
            <person name="Koutsovoulos G."/>
            <person name="Laetsch D."/>
            <person name="Stevens L."/>
            <person name="Kumar S."/>
            <person name="Horikawa D."/>
            <person name="Ishino K."/>
            <person name="Komine S."/>
            <person name="Tomita M."/>
            <person name="Blaxter M."/>
            <person name="Arakawa K."/>
        </authorList>
    </citation>
    <scope>NUCLEOTIDE SEQUENCE [LARGE SCALE GENOMIC DNA]</scope>
    <source>
        <strain evidence="6">Z151</strain>
    </source>
</reference>
<sequence length="376" mass="41752">MMDSTTEQEEMKKVDAVSLESDNSLLSPASKLELLAFRRGESKQKEASPEKETFFVEKILKKRITEGRPKYWVKWQGYDNSHNTWEPPGSFSAEFLAAYEEDLKAQRDATKKTKPDTNGRKTKKQKVQSASTGSVGGSKKIRGATSDKLPQLSADDVAQLESMTLEIPFDSIPCLPTIASDTTENTTNTAAPNKRKAKGMMGKIVPVIKKRRRRQSDFDGTSVDAPSTSNRTVGHGRRGRRSKKALLDDATAASTLIVKKRKTKKPEVEKRLLHVKGTALSPSKMDLLLSGKLINPHKCKPRRDGTEMGMFDQSNLEDGPPVASDGLDDSQNAFDWPSWNPAQTVSEFTLVTDDGMDVMFEEVRLLHPGRKQVGKK</sequence>
<feature type="domain" description="Chromo" evidence="4">
    <location>
        <begin position="54"/>
        <end position="87"/>
    </location>
</feature>
<feature type="region of interest" description="Disordered" evidence="3">
    <location>
        <begin position="106"/>
        <end position="147"/>
    </location>
</feature>
<evidence type="ECO:0000256" key="2">
    <source>
        <dbReference type="ARBA" id="ARBA00023242"/>
    </source>
</evidence>
<dbReference type="InterPro" id="IPR051219">
    <property type="entry name" value="Heterochromatin_chromo-domain"/>
</dbReference>
<dbReference type="GO" id="GO:0005634">
    <property type="term" value="C:nucleus"/>
    <property type="evidence" value="ECO:0007669"/>
    <property type="project" value="UniProtKB-SubCell"/>
</dbReference>
<feature type="region of interest" description="Disordered" evidence="3">
    <location>
        <begin position="211"/>
        <end position="243"/>
    </location>
</feature>
<feature type="region of interest" description="Disordered" evidence="3">
    <location>
        <begin position="1"/>
        <end position="21"/>
    </location>
</feature>
<dbReference type="PROSITE" id="PS50013">
    <property type="entry name" value="CHROMO_2"/>
    <property type="match status" value="1"/>
</dbReference>
<gene>
    <name evidence="5" type="ORF">BV898_05731</name>
</gene>
<dbReference type="Proteomes" id="UP000192578">
    <property type="component" value="Unassembled WGS sequence"/>
</dbReference>
<dbReference type="CDD" id="cd00024">
    <property type="entry name" value="CD_CSD"/>
    <property type="match status" value="1"/>
</dbReference>
<accession>A0A1W0WYB3</accession>
<dbReference type="InterPro" id="IPR000953">
    <property type="entry name" value="Chromo/chromo_shadow_dom"/>
</dbReference>
<dbReference type="SMART" id="SM00298">
    <property type="entry name" value="CHROMO"/>
    <property type="match status" value="1"/>
</dbReference>
<evidence type="ECO:0000313" key="5">
    <source>
        <dbReference type="EMBL" id="OQV20173.1"/>
    </source>
</evidence>
<comment type="caution">
    <text evidence="5">The sequence shown here is derived from an EMBL/GenBank/DDBJ whole genome shotgun (WGS) entry which is preliminary data.</text>
</comment>
<protein>
    <recommendedName>
        <fullName evidence="4">Chromo domain-containing protein</fullName>
    </recommendedName>
</protein>
<dbReference type="InterPro" id="IPR016197">
    <property type="entry name" value="Chromo-like_dom_sf"/>
</dbReference>
<keyword evidence="2" id="KW-0539">Nucleus</keyword>
<dbReference type="InterPro" id="IPR023780">
    <property type="entry name" value="Chromo_domain"/>
</dbReference>
<evidence type="ECO:0000259" key="4">
    <source>
        <dbReference type="PROSITE" id="PS50013"/>
    </source>
</evidence>
<proteinExistence type="predicted"/>
<dbReference type="PANTHER" id="PTHR22812">
    <property type="entry name" value="CHROMOBOX PROTEIN"/>
    <property type="match status" value="1"/>
</dbReference>
<dbReference type="SUPFAM" id="SSF54160">
    <property type="entry name" value="Chromo domain-like"/>
    <property type="match status" value="1"/>
</dbReference>
<evidence type="ECO:0000256" key="3">
    <source>
        <dbReference type="SAM" id="MobiDB-lite"/>
    </source>
</evidence>
<comment type="subcellular location">
    <subcellularLocation>
        <location evidence="1">Nucleus</location>
    </subcellularLocation>
</comment>
<organism evidence="5 6">
    <name type="scientific">Hypsibius exemplaris</name>
    <name type="common">Freshwater tardigrade</name>
    <dbReference type="NCBI Taxonomy" id="2072580"/>
    <lineage>
        <taxon>Eukaryota</taxon>
        <taxon>Metazoa</taxon>
        <taxon>Ecdysozoa</taxon>
        <taxon>Tardigrada</taxon>
        <taxon>Eutardigrada</taxon>
        <taxon>Parachela</taxon>
        <taxon>Hypsibioidea</taxon>
        <taxon>Hypsibiidae</taxon>
        <taxon>Hypsibius</taxon>
    </lineage>
</organism>
<dbReference type="Gene3D" id="2.40.50.40">
    <property type="match status" value="1"/>
</dbReference>